<dbReference type="InterPro" id="IPR010130">
    <property type="entry name" value="T1SS_OMP_TolC"/>
</dbReference>
<organism evidence="10 11">
    <name type="scientific">Sandaracinobacteroides saxicola</name>
    <dbReference type="NCBI Taxonomy" id="2759707"/>
    <lineage>
        <taxon>Bacteria</taxon>
        <taxon>Pseudomonadati</taxon>
        <taxon>Pseudomonadota</taxon>
        <taxon>Alphaproteobacteria</taxon>
        <taxon>Sphingomonadales</taxon>
        <taxon>Sphingosinicellaceae</taxon>
        <taxon>Sandaracinobacteroides</taxon>
    </lineage>
</organism>
<keyword evidence="5" id="KW-0812">Transmembrane</keyword>
<keyword evidence="3" id="KW-0813">Transport</keyword>
<feature type="signal peptide" evidence="9">
    <location>
        <begin position="1"/>
        <end position="17"/>
    </location>
</feature>
<dbReference type="GO" id="GO:1990281">
    <property type="term" value="C:efflux pump complex"/>
    <property type="evidence" value="ECO:0007669"/>
    <property type="project" value="TreeGrafter"/>
</dbReference>
<reference evidence="10 11" key="1">
    <citation type="submission" date="2020-07" db="EMBL/GenBank/DDBJ databases">
        <title>Complete genome sequence for Sandaracinobacter sp. M6.</title>
        <authorList>
            <person name="Tang Y."/>
            <person name="Liu Q."/>
            <person name="Guo Z."/>
            <person name="Lei P."/>
            <person name="Huang B."/>
        </authorList>
    </citation>
    <scope>NUCLEOTIDE SEQUENCE [LARGE SCALE GENOMIC DNA]</scope>
    <source>
        <strain evidence="10 11">M6</strain>
    </source>
</reference>
<feature type="chain" id="PRO_5028900001" evidence="9">
    <location>
        <begin position="18"/>
        <end position="462"/>
    </location>
</feature>
<evidence type="ECO:0000256" key="9">
    <source>
        <dbReference type="SAM" id="SignalP"/>
    </source>
</evidence>
<accession>A0A7G5IJW8</accession>
<keyword evidence="7" id="KW-0998">Cell outer membrane</keyword>
<dbReference type="InterPro" id="IPR003423">
    <property type="entry name" value="OMP_efflux"/>
</dbReference>
<evidence type="ECO:0000256" key="2">
    <source>
        <dbReference type="ARBA" id="ARBA00007613"/>
    </source>
</evidence>
<evidence type="ECO:0000256" key="5">
    <source>
        <dbReference type="ARBA" id="ARBA00022692"/>
    </source>
</evidence>
<evidence type="ECO:0000313" key="10">
    <source>
        <dbReference type="EMBL" id="QMW23660.1"/>
    </source>
</evidence>
<dbReference type="EMBL" id="CP059851">
    <property type="protein sequence ID" value="QMW23660.1"/>
    <property type="molecule type" value="Genomic_DNA"/>
</dbReference>
<keyword evidence="4" id="KW-1134">Transmembrane beta strand</keyword>
<keyword evidence="9" id="KW-0732">Signal</keyword>
<dbReference type="PANTHER" id="PTHR30026:SF22">
    <property type="entry name" value="OUTER MEMBRANE EFFLUX PROTEIN"/>
    <property type="match status" value="1"/>
</dbReference>
<evidence type="ECO:0000256" key="6">
    <source>
        <dbReference type="ARBA" id="ARBA00023136"/>
    </source>
</evidence>
<protein>
    <submittedName>
        <fullName evidence="10">TolC family outer membrane protein</fullName>
    </submittedName>
</protein>
<dbReference type="Gene3D" id="1.20.1600.10">
    <property type="entry name" value="Outer membrane efflux proteins (OEP)"/>
    <property type="match status" value="1"/>
</dbReference>
<evidence type="ECO:0000256" key="4">
    <source>
        <dbReference type="ARBA" id="ARBA00022452"/>
    </source>
</evidence>
<dbReference type="PANTHER" id="PTHR30026">
    <property type="entry name" value="OUTER MEMBRANE PROTEIN TOLC"/>
    <property type="match status" value="1"/>
</dbReference>
<dbReference type="RefSeq" id="WP_182297483.1">
    <property type="nucleotide sequence ID" value="NZ_CP059851.1"/>
</dbReference>
<keyword evidence="6" id="KW-0472">Membrane</keyword>
<sequence>MKLKLMLLLSLAMPASADTLADALASAYASNPDLAAQRAVVRQVDELVPQAIAAVRPAVTPSASLQQVMGPSFQNEGRLFSGGVTISQPLFRGGRTWSSIEAGEQRIFAARARLRLVENSVLVNTLTAYADVLRTAEIVKLNENQVRVLEQQLRASRDRFEVGDLTRTDVAQSEARLANANSNLIAAQGAAIAAQQAYQRVVGRPPVDLAPIPPLPPLPASAAEALALARDSAPTLLAARFDEGAAKADVRTARGQWLPTVTLNATGTYQELTGLPNGVGTRVVDGFAPGVGVTASIPLYSGGLTGSAVRQAQARQSQLLELIASADRAVVEAVNNGWAGVETARATQVSAKSAIAANALAAEGVRQENSVGSRTILEVLNAEQELLNSRVTLAQADRDVAVATYTLLASIGRAEAIALGLPVEAYDVAVNAKRVRGIISDWNVDPDPRRTPERNHAKKKAQ</sequence>
<dbReference type="SUPFAM" id="SSF56954">
    <property type="entry name" value="Outer membrane efflux proteins (OEP)"/>
    <property type="match status" value="1"/>
</dbReference>
<comment type="similarity">
    <text evidence="2">Belongs to the outer membrane factor (OMF) (TC 1.B.17) family.</text>
</comment>
<dbReference type="AlphaFoldDB" id="A0A7G5IJW8"/>
<dbReference type="GO" id="GO:0009279">
    <property type="term" value="C:cell outer membrane"/>
    <property type="evidence" value="ECO:0007669"/>
    <property type="project" value="UniProtKB-SubCell"/>
</dbReference>
<dbReference type="InterPro" id="IPR051906">
    <property type="entry name" value="TolC-like"/>
</dbReference>
<keyword evidence="11" id="KW-1185">Reference proteome</keyword>
<dbReference type="NCBIfam" id="TIGR01844">
    <property type="entry name" value="type_I_sec_TolC"/>
    <property type="match status" value="1"/>
</dbReference>
<feature type="region of interest" description="Disordered" evidence="8">
    <location>
        <begin position="441"/>
        <end position="462"/>
    </location>
</feature>
<proteinExistence type="inferred from homology"/>
<evidence type="ECO:0000256" key="1">
    <source>
        <dbReference type="ARBA" id="ARBA00004442"/>
    </source>
</evidence>
<name>A0A7G5IJW8_9SPHN</name>
<dbReference type="GO" id="GO:0015288">
    <property type="term" value="F:porin activity"/>
    <property type="evidence" value="ECO:0007669"/>
    <property type="project" value="TreeGrafter"/>
</dbReference>
<dbReference type="GO" id="GO:0015562">
    <property type="term" value="F:efflux transmembrane transporter activity"/>
    <property type="evidence" value="ECO:0007669"/>
    <property type="project" value="InterPro"/>
</dbReference>
<dbReference type="Pfam" id="PF02321">
    <property type="entry name" value="OEP"/>
    <property type="match status" value="2"/>
</dbReference>
<dbReference type="Proteomes" id="UP000515292">
    <property type="component" value="Chromosome"/>
</dbReference>
<evidence type="ECO:0000313" key="11">
    <source>
        <dbReference type="Proteomes" id="UP000515292"/>
    </source>
</evidence>
<evidence type="ECO:0000256" key="3">
    <source>
        <dbReference type="ARBA" id="ARBA00022448"/>
    </source>
</evidence>
<gene>
    <name evidence="10" type="ORF">H3309_03990</name>
</gene>
<evidence type="ECO:0000256" key="7">
    <source>
        <dbReference type="ARBA" id="ARBA00023237"/>
    </source>
</evidence>
<evidence type="ECO:0000256" key="8">
    <source>
        <dbReference type="SAM" id="MobiDB-lite"/>
    </source>
</evidence>
<dbReference type="KEGG" id="sand:H3309_03990"/>
<comment type="subcellular location">
    <subcellularLocation>
        <location evidence="1">Cell outer membrane</location>
    </subcellularLocation>
</comment>
<feature type="compositionally biased region" description="Basic and acidic residues" evidence="8">
    <location>
        <begin position="446"/>
        <end position="455"/>
    </location>
</feature>